<dbReference type="PROSITE" id="PS00973">
    <property type="entry name" value="USP_2"/>
    <property type="match status" value="1"/>
</dbReference>
<dbReference type="SUPFAM" id="SSF54001">
    <property type="entry name" value="Cysteine proteinases"/>
    <property type="match status" value="1"/>
</dbReference>
<dbReference type="InterPro" id="IPR018200">
    <property type="entry name" value="USP_CS"/>
</dbReference>
<dbReference type="GeneID" id="37080972"/>
<dbReference type="InterPro" id="IPR001394">
    <property type="entry name" value="Peptidase_C19_UCH"/>
</dbReference>
<evidence type="ECO:0000313" key="2">
    <source>
        <dbReference type="EMBL" id="PYH42581.1"/>
    </source>
</evidence>
<feature type="domain" description="USP" evidence="1">
    <location>
        <begin position="1"/>
        <end position="99"/>
    </location>
</feature>
<dbReference type="AlphaFoldDB" id="A0A318Z5J0"/>
<dbReference type="GO" id="GO:0004843">
    <property type="term" value="F:cysteine-type deubiquitinase activity"/>
    <property type="evidence" value="ECO:0007669"/>
    <property type="project" value="InterPro"/>
</dbReference>
<evidence type="ECO:0000313" key="3">
    <source>
        <dbReference type="Proteomes" id="UP000248349"/>
    </source>
</evidence>
<dbReference type="OrthoDB" id="5413281at2759"/>
<dbReference type="Gene3D" id="3.90.70.10">
    <property type="entry name" value="Cysteine proteinases"/>
    <property type="match status" value="1"/>
</dbReference>
<proteinExistence type="predicted"/>
<reference evidence="2 3" key="1">
    <citation type="submission" date="2016-12" db="EMBL/GenBank/DDBJ databases">
        <title>The genomes of Aspergillus section Nigri reveals drivers in fungal speciation.</title>
        <authorList>
            <consortium name="DOE Joint Genome Institute"/>
            <person name="Vesth T.C."/>
            <person name="Nybo J."/>
            <person name="Theobald S."/>
            <person name="Brandl J."/>
            <person name="Frisvad J.C."/>
            <person name="Nielsen K.F."/>
            <person name="Lyhne E.K."/>
            <person name="Kogle M.E."/>
            <person name="Kuo A."/>
            <person name="Riley R."/>
            <person name="Clum A."/>
            <person name="Nolan M."/>
            <person name="Lipzen A."/>
            <person name="Salamov A."/>
            <person name="Henrissat B."/>
            <person name="Wiebenga A."/>
            <person name="De Vries R.P."/>
            <person name="Grigoriev I.V."/>
            <person name="Mortensen U.H."/>
            <person name="Andersen M.R."/>
            <person name="Baker S.E."/>
        </authorList>
    </citation>
    <scope>NUCLEOTIDE SEQUENCE [LARGE SCALE GENOMIC DNA]</scope>
    <source>
        <strain evidence="2 3">JOP 1030-1</strain>
    </source>
</reference>
<keyword evidence="3" id="KW-1185">Reference proteome</keyword>
<gene>
    <name evidence="2" type="ORF">BP01DRAFT_425425</name>
</gene>
<evidence type="ECO:0000259" key="1">
    <source>
        <dbReference type="PROSITE" id="PS50235"/>
    </source>
</evidence>
<protein>
    <recommendedName>
        <fullName evidence="1">USP domain-containing protein</fullName>
    </recommendedName>
</protein>
<sequence length="513" mass="56208">MSRWLSASFTEDLSRGSHDYLRIEETLTFPAKMIQYELYAFVNHLGTSIEQGHYVCYTQSPYGDWGEFNDAKFSAKTLAGLQSHEQNRKDVYILAYRRIQPVPSRSRSPAKSQGREEGISIAQPSHGVTLNELIKLKGRAVQWTLEQELAPLGKSQALIQVKSARARAQRAEVRIKLTSTNGEALEGRGFVSLHPNIIPGQLTSSVCRAGEAGGREHHLNDSNELPSIPRIPEIVLRTINPMASPNCKGRTNTFSPVQFVDQVASVLSSQKTDSGRNDHLRQQQQQYPAFGRGQPRDFSATQVASLKPLLLALHCLFPHELLLALDILDRGLVRRLSSSYDVTGSFTYAVDLTAQAPSPDTTEDIFLVHSASVVLEQSSSRAHTSDAEIEIKAYEVRLQAWSCTCPIFTLASFRGPSIPSVSRPEMTALSTAATTAAAATESSPRPEFLMSHGMYPFGGMLTRGPARSSPPVCKHLLASWLAARCPNLFNQGNDAVVGASTEELAGRYAGWSG</sequence>
<dbReference type="Pfam" id="PF00443">
    <property type="entry name" value="UCH"/>
    <property type="match status" value="1"/>
</dbReference>
<name>A0A318Z5J0_9EURO</name>
<dbReference type="InterPro" id="IPR038765">
    <property type="entry name" value="Papain-like_cys_pep_sf"/>
</dbReference>
<dbReference type="STRING" id="1450539.A0A318Z5J0"/>
<organism evidence="2 3">
    <name type="scientific">Aspergillus saccharolyticus JOP 1030-1</name>
    <dbReference type="NCBI Taxonomy" id="1450539"/>
    <lineage>
        <taxon>Eukaryota</taxon>
        <taxon>Fungi</taxon>
        <taxon>Dikarya</taxon>
        <taxon>Ascomycota</taxon>
        <taxon>Pezizomycotina</taxon>
        <taxon>Eurotiomycetes</taxon>
        <taxon>Eurotiomycetidae</taxon>
        <taxon>Eurotiales</taxon>
        <taxon>Aspergillaceae</taxon>
        <taxon>Aspergillus</taxon>
        <taxon>Aspergillus subgen. Circumdati</taxon>
    </lineage>
</organism>
<dbReference type="CDD" id="cd02257">
    <property type="entry name" value="Peptidase_C19"/>
    <property type="match status" value="1"/>
</dbReference>
<dbReference type="InterPro" id="IPR028889">
    <property type="entry name" value="USP"/>
</dbReference>
<dbReference type="PROSITE" id="PS50235">
    <property type="entry name" value="USP_3"/>
    <property type="match status" value="1"/>
</dbReference>
<dbReference type="RefSeq" id="XP_025428563.1">
    <property type="nucleotide sequence ID" value="XM_025579743.1"/>
</dbReference>
<dbReference type="Proteomes" id="UP000248349">
    <property type="component" value="Unassembled WGS sequence"/>
</dbReference>
<accession>A0A318Z5J0</accession>
<dbReference type="GO" id="GO:0016579">
    <property type="term" value="P:protein deubiquitination"/>
    <property type="evidence" value="ECO:0007669"/>
    <property type="project" value="InterPro"/>
</dbReference>
<dbReference type="EMBL" id="KZ821250">
    <property type="protein sequence ID" value="PYH42581.1"/>
    <property type="molecule type" value="Genomic_DNA"/>
</dbReference>